<dbReference type="AlphaFoldDB" id="A0AAD7BB26"/>
<sequence length="153" mass="17434">MERDVTRWACPSGYAHHSPPWLCPPPGTYLGPTSQADVKPNARNECESITFAMGAKMSISGWDIGRCRSERLMHLSMFWDGAERTHGQCVQIDWFPRPKTPNEALMYDLVFERLFRAEPEVLSTWERSLASEKDVYGSERYQAPSASEEGLFT</sequence>
<protein>
    <submittedName>
        <fullName evidence="1">Uncharacterized protein</fullName>
    </submittedName>
</protein>
<organism evidence="1 2">
    <name type="scientific">Roridomyces roridus</name>
    <dbReference type="NCBI Taxonomy" id="1738132"/>
    <lineage>
        <taxon>Eukaryota</taxon>
        <taxon>Fungi</taxon>
        <taxon>Dikarya</taxon>
        <taxon>Basidiomycota</taxon>
        <taxon>Agaricomycotina</taxon>
        <taxon>Agaricomycetes</taxon>
        <taxon>Agaricomycetidae</taxon>
        <taxon>Agaricales</taxon>
        <taxon>Marasmiineae</taxon>
        <taxon>Mycenaceae</taxon>
        <taxon>Roridomyces</taxon>
    </lineage>
</organism>
<evidence type="ECO:0000313" key="2">
    <source>
        <dbReference type="Proteomes" id="UP001221142"/>
    </source>
</evidence>
<gene>
    <name evidence="1" type="ORF">FB45DRAFT_873311</name>
</gene>
<name>A0AAD7BB26_9AGAR</name>
<evidence type="ECO:0000313" key="1">
    <source>
        <dbReference type="EMBL" id="KAJ7616027.1"/>
    </source>
</evidence>
<dbReference type="Proteomes" id="UP001221142">
    <property type="component" value="Unassembled WGS sequence"/>
</dbReference>
<dbReference type="EMBL" id="JARKIF010000023">
    <property type="protein sequence ID" value="KAJ7616027.1"/>
    <property type="molecule type" value="Genomic_DNA"/>
</dbReference>
<reference evidence="1" key="1">
    <citation type="submission" date="2023-03" db="EMBL/GenBank/DDBJ databases">
        <title>Massive genome expansion in bonnet fungi (Mycena s.s.) driven by repeated elements and novel gene families across ecological guilds.</title>
        <authorList>
            <consortium name="Lawrence Berkeley National Laboratory"/>
            <person name="Harder C.B."/>
            <person name="Miyauchi S."/>
            <person name="Viragh M."/>
            <person name="Kuo A."/>
            <person name="Thoen E."/>
            <person name="Andreopoulos B."/>
            <person name="Lu D."/>
            <person name="Skrede I."/>
            <person name="Drula E."/>
            <person name="Henrissat B."/>
            <person name="Morin E."/>
            <person name="Kohler A."/>
            <person name="Barry K."/>
            <person name="LaButti K."/>
            <person name="Morin E."/>
            <person name="Salamov A."/>
            <person name="Lipzen A."/>
            <person name="Mereny Z."/>
            <person name="Hegedus B."/>
            <person name="Baldrian P."/>
            <person name="Stursova M."/>
            <person name="Weitz H."/>
            <person name="Taylor A."/>
            <person name="Grigoriev I.V."/>
            <person name="Nagy L.G."/>
            <person name="Martin F."/>
            <person name="Kauserud H."/>
        </authorList>
    </citation>
    <scope>NUCLEOTIDE SEQUENCE</scope>
    <source>
        <strain evidence="1">9284</strain>
    </source>
</reference>
<keyword evidence="2" id="KW-1185">Reference proteome</keyword>
<comment type="caution">
    <text evidence="1">The sequence shown here is derived from an EMBL/GenBank/DDBJ whole genome shotgun (WGS) entry which is preliminary data.</text>
</comment>
<accession>A0AAD7BB26</accession>
<proteinExistence type="predicted"/>